<keyword evidence="15" id="KW-1185">Reference proteome</keyword>
<accession>A0ABY5DJV1</accession>
<dbReference type="Pfam" id="PF02075">
    <property type="entry name" value="RuvC"/>
    <property type="match status" value="1"/>
</dbReference>
<evidence type="ECO:0000256" key="13">
    <source>
        <dbReference type="NCBIfam" id="TIGR00228"/>
    </source>
</evidence>
<dbReference type="InterPro" id="IPR020563">
    <property type="entry name" value="X-over_junc_endoDNase_Mg_BS"/>
</dbReference>
<evidence type="ECO:0000256" key="6">
    <source>
        <dbReference type="ARBA" id="ARBA00022763"/>
    </source>
</evidence>
<keyword evidence="3 12" id="KW-0540">Nuclease</keyword>
<comment type="subunit">
    <text evidence="12">Homodimer which binds Holliday junction (HJ) DNA. The HJ becomes 2-fold symmetrical on binding to RuvC with unstacked arms; it has a different conformation from HJ DNA in complex with RuvA. In the full resolvosome a probable DNA-RuvA(4)-RuvB(12)-RuvC(2) complex forms which resolves the HJ.</text>
</comment>
<proteinExistence type="inferred from homology"/>
<feature type="binding site" evidence="12">
    <location>
        <position position="138"/>
    </location>
    <ligand>
        <name>Mg(2+)</name>
        <dbReference type="ChEBI" id="CHEBI:18420"/>
        <label>1</label>
    </ligand>
</feature>
<evidence type="ECO:0000256" key="3">
    <source>
        <dbReference type="ARBA" id="ARBA00022722"/>
    </source>
</evidence>
<dbReference type="InterPro" id="IPR012337">
    <property type="entry name" value="RNaseH-like_sf"/>
</dbReference>
<dbReference type="RefSeq" id="WP_258568223.1">
    <property type="nucleotide sequence ID" value="NZ_CP092900.1"/>
</dbReference>
<dbReference type="PANTHER" id="PTHR30194">
    <property type="entry name" value="CROSSOVER JUNCTION ENDODEOXYRIBONUCLEASE RUVC"/>
    <property type="match status" value="1"/>
</dbReference>
<dbReference type="HAMAP" id="MF_00034">
    <property type="entry name" value="RuvC"/>
    <property type="match status" value="1"/>
</dbReference>
<keyword evidence="2 12" id="KW-0963">Cytoplasm</keyword>
<evidence type="ECO:0000256" key="9">
    <source>
        <dbReference type="ARBA" id="ARBA00023125"/>
    </source>
</evidence>
<evidence type="ECO:0000313" key="14">
    <source>
        <dbReference type="EMBL" id="UTC24440.1"/>
    </source>
</evidence>
<dbReference type="EC" id="3.1.21.10" evidence="12 13"/>
<evidence type="ECO:0000256" key="12">
    <source>
        <dbReference type="HAMAP-Rule" id="MF_00034"/>
    </source>
</evidence>
<evidence type="ECO:0000256" key="2">
    <source>
        <dbReference type="ARBA" id="ARBA00022490"/>
    </source>
</evidence>
<keyword evidence="9 12" id="KW-0238">DNA-binding</keyword>
<evidence type="ECO:0000256" key="7">
    <source>
        <dbReference type="ARBA" id="ARBA00022801"/>
    </source>
</evidence>
<evidence type="ECO:0000256" key="4">
    <source>
        <dbReference type="ARBA" id="ARBA00022723"/>
    </source>
</evidence>
<dbReference type="InterPro" id="IPR036397">
    <property type="entry name" value="RNaseH_sf"/>
</dbReference>
<keyword evidence="8 12" id="KW-0460">Magnesium</keyword>
<comment type="subcellular location">
    <subcellularLocation>
        <location evidence="12">Cytoplasm</location>
    </subcellularLocation>
</comment>
<dbReference type="PROSITE" id="PS01321">
    <property type="entry name" value="RUVC"/>
    <property type="match status" value="1"/>
</dbReference>
<evidence type="ECO:0000313" key="15">
    <source>
        <dbReference type="Proteomes" id="UP001055955"/>
    </source>
</evidence>
<dbReference type="SUPFAM" id="SSF53098">
    <property type="entry name" value="Ribonuclease H-like"/>
    <property type="match status" value="1"/>
</dbReference>
<comment type="catalytic activity">
    <reaction evidence="12">
        <text>Endonucleolytic cleavage at a junction such as a reciprocal single-stranded crossover between two homologous DNA duplexes (Holliday junction).</text>
        <dbReference type="EC" id="3.1.21.10"/>
    </reaction>
</comment>
<dbReference type="Gene3D" id="3.30.420.10">
    <property type="entry name" value="Ribonuclease H-like superfamily/Ribonuclease H"/>
    <property type="match status" value="1"/>
</dbReference>
<feature type="active site" evidence="12">
    <location>
        <position position="7"/>
    </location>
</feature>
<keyword evidence="11 12" id="KW-0234">DNA repair</keyword>
<evidence type="ECO:0000256" key="11">
    <source>
        <dbReference type="ARBA" id="ARBA00023204"/>
    </source>
</evidence>
<name>A0ABY5DJV1_9GAMM</name>
<dbReference type="Proteomes" id="UP001055955">
    <property type="component" value="Chromosome"/>
</dbReference>
<evidence type="ECO:0000256" key="1">
    <source>
        <dbReference type="ARBA" id="ARBA00009518"/>
    </source>
</evidence>
<dbReference type="PRINTS" id="PR00696">
    <property type="entry name" value="RSOLVASERUVC"/>
</dbReference>
<evidence type="ECO:0000256" key="10">
    <source>
        <dbReference type="ARBA" id="ARBA00023172"/>
    </source>
</evidence>
<dbReference type="GO" id="GO:0008821">
    <property type="term" value="F:crossover junction DNA endonuclease activity"/>
    <property type="evidence" value="ECO:0007669"/>
    <property type="project" value="UniProtKB-EC"/>
</dbReference>
<keyword evidence="10 12" id="KW-0233">DNA recombination</keyword>
<feature type="active site" evidence="12">
    <location>
        <position position="138"/>
    </location>
</feature>
<organism evidence="14 15">
    <name type="scientific">Candidatus Comchoanobacter bicostacola</name>
    <dbReference type="NCBI Taxonomy" id="2919598"/>
    <lineage>
        <taxon>Bacteria</taxon>
        <taxon>Pseudomonadati</taxon>
        <taxon>Pseudomonadota</taxon>
        <taxon>Gammaproteobacteria</taxon>
        <taxon>Candidatus Comchoanobacterales</taxon>
        <taxon>Candidatus Comchoanobacteraceae</taxon>
        <taxon>Candidatus Comchoanobacter</taxon>
    </lineage>
</organism>
<dbReference type="InterPro" id="IPR002176">
    <property type="entry name" value="X-over_junc_endoDNase_RuvC"/>
</dbReference>
<comment type="cofactor">
    <cofactor evidence="12">
        <name>Mg(2+)</name>
        <dbReference type="ChEBI" id="CHEBI:18420"/>
    </cofactor>
    <text evidence="12">Binds 2 Mg(2+) ion per subunit.</text>
</comment>
<dbReference type="NCBIfam" id="TIGR00228">
    <property type="entry name" value="ruvC"/>
    <property type="match status" value="1"/>
</dbReference>
<keyword evidence="5 12" id="KW-0255">Endonuclease</keyword>
<sequence length="163" mass="17582">MIVFGIDPGSRFTGWAVIDYAPSQSHCIAAGRIVLKQNSFTERLMHLHSGLTEVIQEHQPVHIGIETVFVQKNVQSALKLGQARGVALLACAQHGVEPIELSARFVKQCVTGSGSATKQQVASMIRRIMGLNQILSEDASDALSIALSCGHMVYTSQKRGVSL</sequence>
<dbReference type="EMBL" id="CP092900">
    <property type="protein sequence ID" value="UTC24440.1"/>
    <property type="molecule type" value="Genomic_DNA"/>
</dbReference>
<protein>
    <recommendedName>
        <fullName evidence="12 13">Crossover junction endodeoxyribonuclease RuvC</fullName>
        <ecNumber evidence="12 13">3.1.21.10</ecNumber>
    </recommendedName>
    <alternativeName>
        <fullName evidence="12">Holliday junction nuclease RuvC</fullName>
    </alternativeName>
    <alternativeName>
        <fullName evidence="12">Holliday junction resolvase RuvC</fullName>
    </alternativeName>
</protein>
<reference evidence="14 15" key="1">
    <citation type="journal article" date="2022" name="Nat. Microbiol.">
        <title>The microbiome of a bacterivorous marine choanoflagellate contains a resource-demanding obligate bacterial associate.</title>
        <authorList>
            <person name="Needham D.M."/>
            <person name="Poirier C."/>
            <person name="Bachy C."/>
            <person name="George E.E."/>
            <person name="Wilken S."/>
            <person name="Yung C.C.M."/>
            <person name="Limardo A.J."/>
            <person name="Morando M."/>
            <person name="Sudek L."/>
            <person name="Malmstrom R.R."/>
            <person name="Keeling P.J."/>
            <person name="Santoro A.E."/>
            <person name="Worden A.Z."/>
        </authorList>
    </citation>
    <scope>NUCLEOTIDE SEQUENCE [LARGE SCALE GENOMIC DNA]</scope>
    <source>
        <strain evidence="14 15">Comchoano-1</strain>
    </source>
</reference>
<feature type="active site" evidence="12">
    <location>
        <position position="66"/>
    </location>
</feature>
<gene>
    <name evidence="12 14" type="primary">ruvC</name>
    <name evidence="14" type="ORF">MMH89_04305</name>
</gene>
<comment type="function">
    <text evidence="12">The RuvA-RuvB-RuvC complex processes Holliday junction (HJ) DNA during genetic recombination and DNA repair. Endonuclease that resolves HJ intermediates. Cleaves cruciform DNA by making single-stranded nicks across the HJ at symmetrical positions within the homologous arms, yielding a 5'-phosphate and a 3'-hydroxyl group; requires a central core of homology in the junction. The consensus cleavage sequence is 5'-(A/T)TT(C/G)-3'. Cleavage occurs on the 3'-side of the TT dinucleotide at the point of strand exchange. HJ branch migration catalyzed by RuvA-RuvB allows RuvC to scan DNA until it finds its consensus sequence, where it cleaves and resolves the cruciform DNA.</text>
</comment>
<dbReference type="PANTHER" id="PTHR30194:SF3">
    <property type="entry name" value="CROSSOVER JUNCTION ENDODEOXYRIBONUCLEASE RUVC"/>
    <property type="match status" value="1"/>
</dbReference>
<feature type="binding site" evidence="12">
    <location>
        <position position="66"/>
    </location>
    <ligand>
        <name>Mg(2+)</name>
        <dbReference type="ChEBI" id="CHEBI:18420"/>
        <label>2</label>
    </ligand>
</feature>
<keyword evidence="6 12" id="KW-0227">DNA damage</keyword>
<keyword evidence="4 12" id="KW-0479">Metal-binding</keyword>
<feature type="binding site" evidence="12">
    <location>
        <position position="7"/>
    </location>
    <ligand>
        <name>Mg(2+)</name>
        <dbReference type="ChEBI" id="CHEBI:18420"/>
        <label>1</label>
    </ligand>
</feature>
<evidence type="ECO:0000256" key="8">
    <source>
        <dbReference type="ARBA" id="ARBA00022842"/>
    </source>
</evidence>
<evidence type="ECO:0000256" key="5">
    <source>
        <dbReference type="ARBA" id="ARBA00022759"/>
    </source>
</evidence>
<keyword evidence="7 12" id="KW-0378">Hydrolase</keyword>
<dbReference type="CDD" id="cd16962">
    <property type="entry name" value="RuvC"/>
    <property type="match status" value="1"/>
</dbReference>
<comment type="similarity">
    <text evidence="1 12">Belongs to the RuvC family.</text>
</comment>